<evidence type="ECO:0000313" key="1">
    <source>
        <dbReference type="EMBL" id="MPC92913.1"/>
    </source>
</evidence>
<dbReference type="AlphaFoldDB" id="A0A5B7JEV5"/>
<organism evidence="1 2">
    <name type="scientific">Portunus trituberculatus</name>
    <name type="common">Swimming crab</name>
    <name type="synonym">Neptunus trituberculatus</name>
    <dbReference type="NCBI Taxonomy" id="210409"/>
    <lineage>
        <taxon>Eukaryota</taxon>
        <taxon>Metazoa</taxon>
        <taxon>Ecdysozoa</taxon>
        <taxon>Arthropoda</taxon>
        <taxon>Crustacea</taxon>
        <taxon>Multicrustacea</taxon>
        <taxon>Malacostraca</taxon>
        <taxon>Eumalacostraca</taxon>
        <taxon>Eucarida</taxon>
        <taxon>Decapoda</taxon>
        <taxon>Pleocyemata</taxon>
        <taxon>Brachyura</taxon>
        <taxon>Eubrachyura</taxon>
        <taxon>Portunoidea</taxon>
        <taxon>Portunidae</taxon>
        <taxon>Portuninae</taxon>
        <taxon>Portunus</taxon>
    </lineage>
</organism>
<protein>
    <submittedName>
        <fullName evidence="1">Uncharacterized protein</fullName>
    </submittedName>
</protein>
<reference evidence="1 2" key="1">
    <citation type="submission" date="2019-05" db="EMBL/GenBank/DDBJ databases">
        <title>Another draft genome of Portunus trituberculatus and its Hox gene families provides insights of decapod evolution.</title>
        <authorList>
            <person name="Jeong J.-H."/>
            <person name="Song I."/>
            <person name="Kim S."/>
            <person name="Choi T."/>
            <person name="Kim D."/>
            <person name="Ryu S."/>
            <person name="Kim W."/>
        </authorList>
    </citation>
    <scope>NUCLEOTIDE SEQUENCE [LARGE SCALE GENOMIC DNA]</scope>
    <source>
        <tissue evidence="1">Muscle</tissue>
    </source>
</reference>
<evidence type="ECO:0000313" key="2">
    <source>
        <dbReference type="Proteomes" id="UP000324222"/>
    </source>
</evidence>
<dbReference type="Proteomes" id="UP000324222">
    <property type="component" value="Unassembled WGS sequence"/>
</dbReference>
<accession>A0A5B7JEV5</accession>
<dbReference type="EMBL" id="VSRR010092978">
    <property type="protein sequence ID" value="MPC92913.1"/>
    <property type="molecule type" value="Genomic_DNA"/>
</dbReference>
<gene>
    <name evidence="1" type="ORF">E2C01_088025</name>
</gene>
<keyword evidence="2" id="KW-1185">Reference proteome</keyword>
<name>A0A5B7JEV5_PORTR</name>
<sequence length="69" mass="7484">MPALYSEAKKDQKKKENIIRTRWIGRGGGLRAAGSTVSSPWAELVVLAMKNEDGDEATTIARLDPLSAL</sequence>
<proteinExistence type="predicted"/>
<comment type="caution">
    <text evidence="1">The sequence shown here is derived from an EMBL/GenBank/DDBJ whole genome shotgun (WGS) entry which is preliminary data.</text>
</comment>